<evidence type="ECO:0000256" key="1">
    <source>
        <dbReference type="SAM" id="MobiDB-lite"/>
    </source>
</evidence>
<feature type="compositionally biased region" description="Basic and acidic residues" evidence="1">
    <location>
        <begin position="165"/>
        <end position="176"/>
    </location>
</feature>
<dbReference type="EMBL" id="BTGU01000044">
    <property type="protein sequence ID" value="GMN53044.1"/>
    <property type="molecule type" value="Genomic_DNA"/>
</dbReference>
<dbReference type="Proteomes" id="UP001187192">
    <property type="component" value="Unassembled WGS sequence"/>
</dbReference>
<organism evidence="2 3">
    <name type="scientific">Ficus carica</name>
    <name type="common">Common fig</name>
    <dbReference type="NCBI Taxonomy" id="3494"/>
    <lineage>
        <taxon>Eukaryota</taxon>
        <taxon>Viridiplantae</taxon>
        <taxon>Streptophyta</taxon>
        <taxon>Embryophyta</taxon>
        <taxon>Tracheophyta</taxon>
        <taxon>Spermatophyta</taxon>
        <taxon>Magnoliopsida</taxon>
        <taxon>eudicotyledons</taxon>
        <taxon>Gunneridae</taxon>
        <taxon>Pentapetalae</taxon>
        <taxon>rosids</taxon>
        <taxon>fabids</taxon>
        <taxon>Rosales</taxon>
        <taxon>Moraceae</taxon>
        <taxon>Ficeae</taxon>
        <taxon>Ficus</taxon>
    </lineage>
</organism>
<keyword evidence="3" id="KW-1185">Reference proteome</keyword>
<sequence length="214" mass="24535">MYFFKINVVNKARVAVEGFQTVARGDGSLDGAAGPRSPTKRPTTDDDAVSLSWPIVVRSSRRRTTVWERPRCDHHGRLICAKSGSGRRRICATHDRAAREGRTFFSGDEHWRAWWRRSALHRGLLETIIRRRRWINRVCESGSRASQVSPPPTSPAPHRHHVASRRSDQSDLRRELGAPLGTPLPHKPLPGSHQRYPIAEGQFFFFFFFQHDHM</sequence>
<protein>
    <submittedName>
        <fullName evidence="2">Uncharacterized protein</fullName>
    </submittedName>
</protein>
<dbReference type="AlphaFoldDB" id="A0AA88AI84"/>
<feature type="region of interest" description="Disordered" evidence="1">
    <location>
        <begin position="25"/>
        <end position="47"/>
    </location>
</feature>
<feature type="region of interest" description="Disordered" evidence="1">
    <location>
        <begin position="141"/>
        <end position="192"/>
    </location>
</feature>
<evidence type="ECO:0000313" key="2">
    <source>
        <dbReference type="EMBL" id="GMN53044.1"/>
    </source>
</evidence>
<gene>
    <name evidence="2" type="ORF">TIFTF001_022197</name>
</gene>
<reference evidence="2" key="1">
    <citation type="submission" date="2023-07" db="EMBL/GenBank/DDBJ databases">
        <title>draft genome sequence of fig (Ficus carica).</title>
        <authorList>
            <person name="Takahashi T."/>
            <person name="Nishimura K."/>
        </authorList>
    </citation>
    <scope>NUCLEOTIDE SEQUENCE</scope>
</reference>
<evidence type="ECO:0000313" key="3">
    <source>
        <dbReference type="Proteomes" id="UP001187192"/>
    </source>
</evidence>
<accession>A0AA88AI84</accession>
<name>A0AA88AI84_FICCA</name>
<proteinExistence type="predicted"/>
<comment type="caution">
    <text evidence="2">The sequence shown here is derived from an EMBL/GenBank/DDBJ whole genome shotgun (WGS) entry which is preliminary data.</text>
</comment>